<evidence type="ECO:0000256" key="12">
    <source>
        <dbReference type="HAMAP-Rule" id="MF_00068"/>
    </source>
</evidence>
<name>E2ZBK8_9FIRM</name>
<evidence type="ECO:0000256" key="2">
    <source>
        <dbReference type="ARBA" id="ARBA00023239"/>
    </source>
</evidence>
<dbReference type="GO" id="GO:0016803">
    <property type="term" value="F:ether hydrolase activity"/>
    <property type="evidence" value="ECO:0007669"/>
    <property type="project" value="TreeGrafter"/>
</dbReference>
<dbReference type="EMBL" id="AECS01000036">
    <property type="protein sequence ID" value="EFQ04236.1"/>
    <property type="molecule type" value="Genomic_DNA"/>
</dbReference>
<dbReference type="GO" id="GO:0097367">
    <property type="term" value="F:carbohydrate derivative binding"/>
    <property type="evidence" value="ECO:0007669"/>
    <property type="project" value="InterPro"/>
</dbReference>
<protein>
    <recommendedName>
        <fullName evidence="9 12">N-acetylmuramic acid 6-phosphate etherase</fullName>
        <shortName evidence="12">MurNAc-6-P etherase</shortName>
        <ecNumber evidence="8 12">4.2.1.126</ecNumber>
    </recommendedName>
    <alternativeName>
        <fullName evidence="11 12">N-acetylmuramic acid 6-phosphate hydrolase</fullName>
    </alternativeName>
    <alternativeName>
        <fullName evidence="10 12">N-acetylmuramic acid 6-phosphate lyase</fullName>
    </alternativeName>
</protein>
<evidence type="ECO:0000256" key="1">
    <source>
        <dbReference type="ARBA" id="ARBA00011738"/>
    </source>
</evidence>
<dbReference type="NCBIfam" id="TIGR00274">
    <property type="entry name" value="N-acetylmuramic acid 6-phosphate etherase"/>
    <property type="match status" value="1"/>
</dbReference>
<organism evidence="14 15">
    <name type="scientific">Megasphaera micronuciformis F0359</name>
    <dbReference type="NCBI Taxonomy" id="706434"/>
    <lineage>
        <taxon>Bacteria</taxon>
        <taxon>Bacillati</taxon>
        <taxon>Bacillota</taxon>
        <taxon>Negativicutes</taxon>
        <taxon>Veillonellales</taxon>
        <taxon>Veillonellaceae</taxon>
        <taxon>Megasphaera</taxon>
    </lineage>
</organism>
<dbReference type="GO" id="GO:0016835">
    <property type="term" value="F:carbon-oxygen lyase activity"/>
    <property type="evidence" value="ECO:0007669"/>
    <property type="project" value="UniProtKB-UniRule"/>
</dbReference>
<comment type="subunit">
    <text evidence="1 12">Homodimer.</text>
</comment>
<dbReference type="SUPFAM" id="SSF53697">
    <property type="entry name" value="SIS domain"/>
    <property type="match status" value="1"/>
</dbReference>
<evidence type="ECO:0000256" key="7">
    <source>
        <dbReference type="ARBA" id="ARBA00061234"/>
    </source>
</evidence>
<dbReference type="HAMAP" id="MF_00068">
    <property type="entry name" value="MurQ"/>
    <property type="match status" value="1"/>
</dbReference>
<feature type="domain" description="SIS" evidence="13">
    <location>
        <begin position="56"/>
        <end position="219"/>
    </location>
</feature>
<comment type="pathway">
    <text evidence="6">Cell wall biogenesis.</text>
</comment>
<dbReference type="InterPro" id="IPR001347">
    <property type="entry name" value="SIS_dom"/>
</dbReference>
<dbReference type="PANTHER" id="PTHR10088">
    <property type="entry name" value="GLUCOKINASE REGULATORY PROTEIN"/>
    <property type="match status" value="1"/>
</dbReference>
<evidence type="ECO:0000259" key="13">
    <source>
        <dbReference type="PROSITE" id="PS51464"/>
    </source>
</evidence>
<dbReference type="InterPro" id="IPR005486">
    <property type="entry name" value="Glucokinase_regulatory_CS"/>
</dbReference>
<keyword evidence="3 12" id="KW-0119">Carbohydrate metabolism</keyword>
<dbReference type="InterPro" id="IPR040190">
    <property type="entry name" value="MURQ/GCKR"/>
</dbReference>
<dbReference type="STRING" id="706434.HMPREF9429_00838"/>
<dbReference type="GO" id="GO:0009254">
    <property type="term" value="P:peptidoglycan turnover"/>
    <property type="evidence" value="ECO:0007669"/>
    <property type="project" value="TreeGrafter"/>
</dbReference>
<dbReference type="FunFam" id="1.10.8.1080:FF:000001">
    <property type="entry name" value="N-acetylmuramic acid 6-phosphate etherase"/>
    <property type="match status" value="1"/>
</dbReference>
<dbReference type="PANTHER" id="PTHR10088:SF4">
    <property type="entry name" value="GLUCOKINASE REGULATORY PROTEIN"/>
    <property type="match status" value="1"/>
</dbReference>
<evidence type="ECO:0000313" key="15">
    <source>
        <dbReference type="Proteomes" id="UP000003195"/>
    </source>
</evidence>
<dbReference type="AlphaFoldDB" id="E2ZBK8"/>
<comment type="catalytic activity">
    <reaction evidence="4 12">
        <text>N-acetyl-D-muramate 6-phosphate + H2O = N-acetyl-D-glucosamine 6-phosphate + (R)-lactate</text>
        <dbReference type="Rhea" id="RHEA:26410"/>
        <dbReference type="ChEBI" id="CHEBI:15377"/>
        <dbReference type="ChEBI" id="CHEBI:16004"/>
        <dbReference type="ChEBI" id="CHEBI:57513"/>
        <dbReference type="ChEBI" id="CHEBI:58722"/>
        <dbReference type="EC" id="4.2.1.126"/>
    </reaction>
</comment>
<dbReference type="UniPathway" id="UPA00342"/>
<dbReference type="eggNOG" id="COG2103">
    <property type="taxonomic scope" value="Bacteria"/>
</dbReference>
<dbReference type="PROSITE" id="PS51464">
    <property type="entry name" value="SIS"/>
    <property type="match status" value="1"/>
</dbReference>
<sequence>MIDLHTIATEQRNTATTAIDTLSTQDLVALINHADKEVPLAVEKILPALATAVDETASRIRQGGRLFYVGAGTSGRLGILDAAECPPTYNTDPQTVQALIAGGESAVFTAKEGAEDSESAGARDLSSKELSPVDTVVGLSASGRTPYALGALRYAASCGAYTICITSSPASPLAAVANLELCAVTGPEVITGSTRMKAGSAQKMILNILSTGVMIRLGKVYGNLMVDVKATNEKLRERAKHIVVDATGCTIKEAETALNAAAGKAKTAIVMLLLHVTAEQANARLEQADGYIRHTLDGGNHDL</sequence>
<evidence type="ECO:0000256" key="11">
    <source>
        <dbReference type="ARBA" id="ARBA00084049"/>
    </source>
</evidence>
<dbReference type="InterPro" id="IPR005488">
    <property type="entry name" value="Etherase_MurQ"/>
</dbReference>
<comment type="pathway">
    <text evidence="12">Amino-sugar metabolism; N-acetylmuramate degradation.</text>
</comment>
<reference evidence="14 15" key="1">
    <citation type="submission" date="2010-08" db="EMBL/GenBank/DDBJ databases">
        <authorList>
            <person name="Weinstock G."/>
            <person name="Sodergren E."/>
            <person name="Clifton S."/>
            <person name="Fulton L."/>
            <person name="Fulton B."/>
            <person name="Courtney L."/>
            <person name="Fronick C."/>
            <person name="Harrison M."/>
            <person name="Strong C."/>
            <person name="Farmer C."/>
            <person name="Delahaunty K."/>
            <person name="Markovic C."/>
            <person name="Hall O."/>
            <person name="Minx P."/>
            <person name="Tomlinson C."/>
            <person name="Mitreva M."/>
            <person name="Hou S."/>
            <person name="Chen J."/>
            <person name="Wollam A."/>
            <person name="Pepin K.H."/>
            <person name="Johnson M."/>
            <person name="Bhonagiri V."/>
            <person name="Zhang X."/>
            <person name="Suruliraj S."/>
            <person name="Warren W."/>
            <person name="Chinwalla A."/>
            <person name="Mardis E.R."/>
            <person name="Wilson R.K."/>
        </authorList>
    </citation>
    <scope>NUCLEOTIDE SEQUENCE [LARGE SCALE GENOMIC DNA]</scope>
    <source>
        <strain evidence="14 15">F0359</strain>
    </source>
</reference>
<evidence type="ECO:0000256" key="5">
    <source>
        <dbReference type="ARBA" id="ARBA00060595"/>
    </source>
</evidence>
<dbReference type="Proteomes" id="UP000003195">
    <property type="component" value="Unassembled WGS sequence"/>
</dbReference>
<comment type="function">
    <text evidence="12">Specifically catalyzes the cleavage of the D-lactyl ether substituent of MurNAc 6-phosphate, producing GlcNAc 6-phosphate and D-lactate.</text>
</comment>
<dbReference type="OrthoDB" id="9813395at2"/>
<evidence type="ECO:0000256" key="8">
    <source>
        <dbReference type="ARBA" id="ARBA00067056"/>
    </source>
</evidence>
<feature type="active site" description="Proton donor" evidence="12">
    <location>
        <position position="84"/>
    </location>
</feature>
<proteinExistence type="inferred from homology"/>
<comment type="similarity">
    <text evidence="7 12">Belongs to the GCKR-like family. MurNAc-6-P etherase subfamily.</text>
</comment>
<comment type="caution">
    <text evidence="14">The sequence shown here is derived from an EMBL/GenBank/DDBJ whole genome shotgun (WGS) entry which is preliminary data.</text>
</comment>
<dbReference type="PROSITE" id="PS01272">
    <property type="entry name" value="GCKR"/>
    <property type="match status" value="1"/>
</dbReference>
<dbReference type="GO" id="GO:0046348">
    <property type="term" value="P:amino sugar catabolic process"/>
    <property type="evidence" value="ECO:0007669"/>
    <property type="project" value="InterPro"/>
</dbReference>
<evidence type="ECO:0000256" key="10">
    <source>
        <dbReference type="ARBA" id="ARBA00077905"/>
    </source>
</evidence>
<accession>E2ZBK8</accession>
<dbReference type="CDD" id="cd05007">
    <property type="entry name" value="SIS_Etherase"/>
    <property type="match status" value="1"/>
</dbReference>
<dbReference type="Gene3D" id="1.10.8.1080">
    <property type="match status" value="1"/>
</dbReference>
<dbReference type="Pfam" id="PF22645">
    <property type="entry name" value="GKRP_SIS_N"/>
    <property type="match status" value="1"/>
</dbReference>
<dbReference type="InterPro" id="IPR046348">
    <property type="entry name" value="SIS_dom_sf"/>
</dbReference>
<dbReference type="Gene3D" id="3.40.50.10490">
    <property type="entry name" value="Glucose-6-phosphate isomerase like protein, domain 1"/>
    <property type="match status" value="1"/>
</dbReference>
<evidence type="ECO:0000313" key="14">
    <source>
        <dbReference type="EMBL" id="EFQ04236.1"/>
    </source>
</evidence>
<evidence type="ECO:0000256" key="6">
    <source>
        <dbReference type="ARBA" id="ARBA00060672"/>
    </source>
</evidence>
<dbReference type="NCBIfam" id="NF009222">
    <property type="entry name" value="PRK12570.1"/>
    <property type="match status" value="1"/>
</dbReference>
<keyword evidence="15" id="KW-1185">Reference proteome</keyword>
<keyword evidence="2 12" id="KW-0456">Lyase</keyword>
<dbReference type="NCBIfam" id="NF003915">
    <property type="entry name" value="PRK05441.1"/>
    <property type="match status" value="1"/>
</dbReference>
<evidence type="ECO:0000256" key="9">
    <source>
        <dbReference type="ARBA" id="ARBA00070061"/>
    </source>
</evidence>
<feature type="active site" evidence="12">
    <location>
        <position position="115"/>
    </location>
</feature>
<comment type="miscellaneous">
    <text evidence="12">A lyase-type mechanism (elimination/hydration) is suggested for the cleavage of the lactyl ether bond of MurNAc 6-phosphate, with the formation of an alpha,beta-unsaturated aldehyde intermediate with (E)-stereochemistry, followed by the syn addition of water to give product.</text>
</comment>
<gene>
    <name evidence="12 14" type="primary">murQ</name>
    <name evidence="14" type="ORF">HMPREF9429_00838</name>
</gene>
<dbReference type="RefSeq" id="WP_006941863.1">
    <property type="nucleotide sequence ID" value="NZ_GL538208.1"/>
</dbReference>
<dbReference type="FunFam" id="3.40.50.10490:FF:000014">
    <property type="entry name" value="N-acetylmuramic acid 6-phosphate etherase"/>
    <property type="match status" value="1"/>
</dbReference>
<dbReference type="HOGENOM" id="CLU_049049_1_1_9"/>
<dbReference type="GO" id="GO:0097173">
    <property type="term" value="P:N-acetylmuramic acid catabolic process"/>
    <property type="evidence" value="ECO:0007669"/>
    <property type="project" value="UniProtKB-UniPathway"/>
</dbReference>
<evidence type="ECO:0000256" key="3">
    <source>
        <dbReference type="ARBA" id="ARBA00023277"/>
    </source>
</evidence>
<dbReference type="EC" id="4.2.1.126" evidence="8 12"/>
<evidence type="ECO:0000256" key="4">
    <source>
        <dbReference type="ARBA" id="ARBA00051747"/>
    </source>
</evidence>
<comment type="pathway">
    <text evidence="5">Amino-sugar metabolism; 1,6-anhydro-N-acetylmuramate degradation.</text>
</comment>